<keyword evidence="1" id="KW-1133">Transmembrane helix</keyword>
<comment type="function">
    <text evidence="1">Involved in the import of queuosine (Q) precursors, required for Q precursor salvage.</text>
</comment>
<evidence type="ECO:0000313" key="2">
    <source>
        <dbReference type="EMBL" id="VDC27265.1"/>
    </source>
</evidence>
<dbReference type="PANTHER" id="PTHR34300">
    <property type="entry name" value="QUEUOSINE PRECURSOR TRANSPORTER-RELATED"/>
    <property type="match status" value="1"/>
</dbReference>
<name>A0A3P5X054_9RHOB</name>
<keyword evidence="1" id="KW-0997">Cell inner membrane</keyword>
<keyword evidence="1" id="KW-1003">Cell membrane</keyword>
<feature type="transmembrane region" description="Helical" evidence="1">
    <location>
        <begin position="89"/>
        <end position="113"/>
    </location>
</feature>
<comment type="similarity">
    <text evidence="1">Belongs to the vitamin uptake transporter (VUT/ECF) (TC 2.A.88) family. Q precursor transporter subfamily.</text>
</comment>
<gene>
    <name evidence="2" type="primary">yhhQ</name>
    <name evidence="2" type="ORF">XINFAN_01835</name>
</gene>
<dbReference type="PANTHER" id="PTHR34300:SF1">
    <property type="entry name" value="QUEUOSINE PRECURSOR TRANSPORTER"/>
    <property type="match status" value="1"/>
</dbReference>
<dbReference type="InterPro" id="IPR003744">
    <property type="entry name" value="YhhQ"/>
</dbReference>
<keyword evidence="1" id="KW-0472">Membrane</keyword>
<accession>A0A3P5X054</accession>
<feature type="transmembrane region" description="Helical" evidence="1">
    <location>
        <begin position="125"/>
        <end position="146"/>
    </location>
</feature>
<dbReference type="AlphaFoldDB" id="A0A3P5X054"/>
<keyword evidence="1" id="KW-0813">Transport</keyword>
<evidence type="ECO:0000256" key="1">
    <source>
        <dbReference type="HAMAP-Rule" id="MF_02088"/>
    </source>
</evidence>
<proteinExistence type="inferred from homology"/>
<keyword evidence="1" id="KW-0812">Transmembrane</keyword>
<dbReference type="OrthoDB" id="7065604at2"/>
<evidence type="ECO:0000313" key="3">
    <source>
        <dbReference type="Proteomes" id="UP000277498"/>
    </source>
</evidence>
<comment type="subcellular location">
    <subcellularLocation>
        <location evidence="1">Cell inner membrane</location>
        <topology evidence="1">Multi-pass membrane protein</topology>
    </subcellularLocation>
</comment>
<keyword evidence="3" id="KW-1185">Reference proteome</keyword>
<reference evidence="2 3" key="1">
    <citation type="submission" date="2018-11" db="EMBL/GenBank/DDBJ databases">
        <authorList>
            <person name="Criscuolo A."/>
        </authorList>
    </citation>
    <scope>NUCLEOTIDE SEQUENCE [LARGE SCALE GENOMIC DNA]</scope>
    <source>
        <strain evidence="2">ACIP111625</strain>
    </source>
</reference>
<protein>
    <recommendedName>
        <fullName evidence="1">Probable queuosine precursor transporter</fullName>
        <shortName evidence="1">Q precursor transporter</shortName>
    </recommendedName>
</protein>
<dbReference type="GO" id="GO:0005886">
    <property type="term" value="C:plasma membrane"/>
    <property type="evidence" value="ECO:0007669"/>
    <property type="project" value="UniProtKB-SubCell"/>
</dbReference>
<dbReference type="Proteomes" id="UP000277498">
    <property type="component" value="Unassembled WGS sequence"/>
</dbReference>
<feature type="transmembrane region" description="Helical" evidence="1">
    <location>
        <begin position="29"/>
        <end position="47"/>
    </location>
</feature>
<feature type="transmembrane region" description="Helical" evidence="1">
    <location>
        <begin position="59"/>
        <end position="77"/>
    </location>
</feature>
<dbReference type="GO" id="GO:0022857">
    <property type="term" value="F:transmembrane transporter activity"/>
    <property type="evidence" value="ECO:0007669"/>
    <property type="project" value="UniProtKB-UniRule"/>
</dbReference>
<dbReference type="HAMAP" id="MF_02088">
    <property type="entry name" value="Q_prec_transport"/>
    <property type="match status" value="1"/>
</dbReference>
<dbReference type="NCBIfam" id="TIGR00697">
    <property type="entry name" value="queuosine precursor transporter"/>
    <property type="match status" value="1"/>
</dbReference>
<sequence>MTRLLPGIIAMAAIVLASNILVQFPLGEWLTWGALTYPFAFLTTDLVNRIQGADAARKVVLAGFVTGVICSLIGTQIQGEFGPLVTFRIALGSGTAFLVSQMIDVAIFTLLIGRVWWQAPLVSTLVSSSLDTVIFFSLAFAARFAFLEPANDTSWATGAVPLLGMGAEMPYWASLALADWCVKIVLALAALVPFRIIVEKVIARVA</sequence>
<dbReference type="RefSeq" id="WP_124086243.1">
    <property type="nucleotide sequence ID" value="NZ_UXAW01000058.1"/>
</dbReference>
<dbReference type="EMBL" id="UXAW01000058">
    <property type="protein sequence ID" value="VDC27265.1"/>
    <property type="molecule type" value="Genomic_DNA"/>
</dbReference>
<feature type="transmembrane region" description="Helical" evidence="1">
    <location>
        <begin position="171"/>
        <end position="194"/>
    </location>
</feature>
<organism evidence="2 3">
    <name type="scientific">Pseudogemmobacter humi</name>
    <dbReference type="NCBI Taxonomy" id="2483812"/>
    <lineage>
        <taxon>Bacteria</taxon>
        <taxon>Pseudomonadati</taxon>
        <taxon>Pseudomonadota</taxon>
        <taxon>Alphaproteobacteria</taxon>
        <taxon>Rhodobacterales</taxon>
        <taxon>Paracoccaceae</taxon>
        <taxon>Pseudogemmobacter</taxon>
    </lineage>
</organism>
<dbReference type="Pfam" id="PF02592">
    <property type="entry name" value="Vut_1"/>
    <property type="match status" value="1"/>
</dbReference>